<comment type="caution">
    <text evidence="2">The sequence shown here is derived from an EMBL/GenBank/DDBJ whole genome shotgun (WGS) entry which is preliminary data.</text>
</comment>
<dbReference type="InterPro" id="IPR036754">
    <property type="entry name" value="YbaK/aa-tRNA-synt-asso_dom_sf"/>
</dbReference>
<dbReference type="PANTHER" id="PTHR30411:SF1">
    <property type="entry name" value="CYTOPLASMIC PROTEIN"/>
    <property type="match status" value="1"/>
</dbReference>
<evidence type="ECO:0000259" key="1">
    <source>
        <dbReference type="Pfam" id="PF04073"/>
    </source>
</evidence>
<name>A0A2H0PZ41_9BACT</name>
<protein>
    <recommendedName>
        <fullName evidence="1">YbaK/aminoacyl-tRNA synthetase-associated domain-containing protein</fullName>
    </recommendedName>
</protein>
<dbReference type="AlphaFoldDB" id="A0A2H0PZ41"/>
<evidence type="ECO:0000313" key="3">
    <source>
        <dbReference type="Proteomes" id="UP000236846"/>
    </source>
</evidence>
<sequence length="182" mass="20200">MSAQEKHEYISQLLKQYGIVEHLKVFDASTKTSQDAANQIGCSLGQIGKSMIIQAGDKPVLVITSGVNRVSLEKLFLILQNHSNVGPKRSSGGWWTGRSLKNLRMEDIKKADADFVYEKTGFPIGGVAPFGHKIPIEHIFIDRDLMQFETIWCAGGTPHAVFEITPQKLIEITHAKIADIKE</sequence>
<dbReference type="EMBL" id="PCXE01000006">
    <property type="protein sequence ID" value="PIR26974.1"/>
    <property type="molecule type" value="Genomic_DNA"/>
</dbReference>
<reference evidence="2 3" key="1">
    <citation type="submission" date="2017-09" db="EMBL/GenBank/DDBJ databases">
        <title>Depth-based differentiation of microbial function through sediment-hosted aquifers and enrichment of novel symbionts in the deep terrestrial subsurface.</title>
        <authorList>
            <person name="Probst A.J."/>
            <person name="Ladd B."/>
            <person name="Jarett J.K."/>
            <person name="Geller-Mcgrath D.E."/>
            <person name="Sieber C.M."/>
            <person name="Emerson J.B."/>
            <person name="Anantharaman K."/>
            <person name="Thomas B.C."/>
            <person name="Malmstrom R."/>
            <person name="Stieglmeier M."/>
            <person name="Klingl A."/>
            <person name="Woyke T."/>
            <person name="Ryan C.M."/>
            <person name="Banfield J.F."/>
        </authorList>
    </citation>
    <scope>NUCLEOTIDE SEQUENCE [LARGE SCALE GENOMIC DNA]</scope>
    <source>
        <strain evidence="2">CG11_big_fil_rev_8_21_14_0_20_43_10</strain>
    </source>
</reference>
<dbReference type="CDD" id="cd04333">
    <property type="entry name" value="ProX_deacylase"/>
    <property type="match status" value="1"/>
</dbReference>
<dbReference type="GO" id="GO:0002161">
    <property type="term" value="F:aminoacyl-tRNA deacylase activity"/>
    <property type="evidence" value="ECO:0007669"/>
    <property type="project" value="InterPro"/>
</dbReference>
<dbReference type="Pfam" id="PF04073">
    <property type="entry name" value="tRNA_edit"/>
    <property type="match status" value="1"/>
</dbReference>
<dbReference type="InterPro" id="IPR007214">
    <property type="entry name" value="YbaK/aa-tRNA-synth-assoc-dom"/>
</dbReference>
<dbReference type="Proteomes" id="UP000236846">
    <property type="component" value="Unassembled WGS sequence"/>
</dbReference>
<dbReference type="PANTHER" id="PTHR30411">
    <property type="entry name" value="CYTOPLASMIC PROTEIN"/>
    <property type="match status" value="1"/>
</dbReference>
<dbReference type="SUPFAM" id="SSF55826">
    <property type="entry name" value="YbaK/ProRS associated domain"/>
    <property type="match status" value="1"/>
</dbReference>
<organism evidence="2 3">
    <name type="scientific">Candidatus Brennerbacteria bacterium CG11_big_fil_rev_8_21_14_0_20_43_10</name>
    <dbReference type="NCBI Taxonomy" id="1974523"/>
    <lineage>
        <taxon>Bacteria</taxon>
        <taxon>Candidatus Brenneribacteriota</taxon>
    </lineage>
</organism>
<proteinExistence type="predicted"/>
<evidence type="ECO:0000313" key="2">
    <source>
        <dbReference type="EMBL" id="PIR26974.1"/>
    </source>
</evidence>
<feature type="domain" description="YbaK/aminoacyl-tRNA synthetase-associated" evidence="1">
    <location>
        <begin position="106"/>
        <end position="171"/>
    </location>
</feature>
<accession>A0A2H0PZ41</accession>
<dbReference type="Gene3D" id="3.90.960.10">
    <property type="entry name" value="YbaK/aminoacyl-tRNA synthetase-associated domain"/>
    <property type="match status" value="1"/>
</dbReference>
<gene>
    <name evidence="2" type="ORF">COV41_00180</name>
</gene>